<dbReference type="GO" id="GO:0016020">
    <property type="term" value="C:membrane"/>
    <property type="evidence" value="ECO:0007669"/>
    <property type="project" value="TreeGrafter"/>
</dbReference>
<evidence type="ECO:0000256" key="2">
    <source>
        <dbReference type="SAM" id="Phobius"/>
    </source>
</evidence>
<protein>
    <recommendedName>
        <fullName evidence="5">DUF1295-domain-containing protein</fullName>
    </recommendedName>
</protein>
<feature type="compositionally biased region" description="Basic residues" evidence="1">
    <location>
        <begin position="347"/>
        <end position="357"/>
    </location>
</feature>
<evidence type="ECO:0000256" key="1">
    <source>
        <dbReference type="SAM" id="MobiDB-lite"/>
    </source>
</evidence>
<evidence type="ECO:0000313" key="3">
    <source>
        <dbReference type="EMBL" id="KAK5956295.1"/>
    </source>
</evidence>
<evidence type="ECO:0000313" key="4">
    <source>
        <dbReference type="Proteomes" id="UP001316803"/>
    </source>
</evidence>
<keyword evidence="2" id="KW-0812">Transmembrane</keyword>
<feature type="transmembrane region" description="Helical" evidence="2">
    <location>
        <begin position="60"/>
        <end position="78"/>
    </location>
</feature>
<dbReference type="PANTHER" id="PTHR32251">
    <property type="entry name" value="3-OXO-5-ALPHA-STEROID 4-DEHYDROGENASE"/>
    <property type="match status" value="1"/>
</dbReference>
<dbReference type="Proteomes" id="UP001316803">
    <property type="component" value="Unassembled WGS sequence"/>
</dbReference>
<feature type="region of interest" description="Disordered" evidence="1">
    <location>
        <begin position="340"/>
        <end position="366"/>
    </location>
</feature>
<proteinExistence type="predicted"/>
<dbReference type="EMBL" id="JAKLMC020000005">
    <property type="protein sequence ID" value="KAK5956295.1"/>
    <property type="molecule type" value="Genomic_DNA"/>
</dbReference>
<feature type="transmembrane region" description="Helical" evidence="2">
    <location>
        <begin position="156"/>
        <end position="180"/>
    </location>
</feature>
<dbReference type="Pfam" id="PF06966">
    <property type="entry name" value="DUF1295"/>
    <property type="match status" value="1"/>
</dbReference>
<reference evidence="3 4" key="1">
    <citation type="submission" date="2022-12" db="EMBL/GenBank/DDBJ databases">
        <title>Genomic features and morphological characterization of a novel Knufia sp. strain isolated from spacecraft assembly facility.</title>
        <authorList>
            <person name="Teixeira M."/>
            <person name="Chander A.M."/>
            <person name="Stajich J.E."/>
            <person name="Venkateswaran K."/>
        </authorList>
    </citation>
    <scope>NUCLEOTIDE SEQUENCE [LARGE SCALE GENOMIC DNA]</scope>
    <source>
        <strain evidence="3 4">FJI-L2-BK-P2</strain>
    </source>
</reference>
<name>A0AAN8EUM4_9EURO</name>
<sequence length="382" mass="43479">MAPANISMALPIVQIASDCADYARTLQPYLSDLRPLPGLISEHITNTASLKQLYVDTNPFISGLAFSIFLSPFFLFFAELNQNWSQIDRVWSILPTLYNAHWAIWTHMSGLAAQRMDLRLIVSTIWSMRLTYNYWRRGGYKIGSEDYRWAIIKDKIGQPAFFVLDVIFIASVQNVLLFLVTAPSYISVLLSRLDTAHGGSAITSLDYFFAGTIVYLVGQTFVADGQQWNYQTAKYKYRDTAKVPAGCGFTAEELDRGFRMTGLWAYSRHPNFTSEICVWWTFYLWSSVLAGSLLNWTIIGPAIYTSVFLGSTPITEYLSAGKYPEYKEYQKQVGMFFPKSASPPKFSGRHSPQKKRITNGSPDVEKKKAEDYELAKKRYDLR</sequence>
<keyword evidence="2" id="KW-0472">Membrane</keyword>
<accession>A0AAN8EUM4</accession>
<dbReference type="AlphaFoldDB" id="A0AAN8EUM4"/>
<organism evidence="3 4">
    <name type="scientific">Knufia fluminis</name>
    <dbReference type="NCBI Taxonomy" id="191047"/>
    <lineage>
        <taxon>Eukaryota</taxon>
        <taxon>Fungi</taxon>
        <taxon>Dikarya</taxon>
        <taxon>Ascomycota</taxon>
        <taxon>Pezizomycotina</taxon>
        <taxon>Eurotiomycetes</taxon>
        <taxon>Chaetothyriomycetidae</taxon>
        <taxon>Chaetothyriales</taxon>
        <taxon>Trichomeriaceae</taxon>
        <taxon>Knufia</taxon>
    </lineage>
</organism>
<gene>
    <name evidence="3" type="ORF">OHC33_002871</name>
</gene>
<dbReference type="InterPro" id="IPR010721">
    <property type="entry name" value="UstE-like"/>
</dbReference>
<dbReference type="Gene3D" id="1.20.120.1630">
    <property type="match status" value="1"/>
</dbReference>
<evidence type="ECO:0008006" key="5">
    <source>
        <dbReference type="Google" id="ProtNLM"/>
    </source>
</evidence>
<comment type="caution">
    <text evidence="3">The sequence shown here is derived from an EMBL/GenBank/DDBJ whole genome shotgun (WGS) entry which is preliminary data.</text>
</comment>
<keyword evidence="4" id="KW-1185">Reference proteome</keyword>
<keyword evidence="2" id="KW-1133">Transmembrane helix</keyword>
<dbReference type="PANTHER" id="PTHR32251:SF23">
    <property type="entry name" value="3-OXO-5-ALPHA-STEROID 4-DEHYDROGENASE (DUF1295)"/>
    <property type="match status" value="1"/>
</dbReference>